<feature type="domain" description="Protein kinase" evidence="13">
    <location>
        <begin position="23"/>
        <end position="289"/>
    </location>
</feature>
<evidence type="ECO:0000256" key="2">
    <source>
        <dbReference type="ARBA" id="ARBA00001946"/>
    </source>
</evidence>
<keyword evidence="4" id="KW-0723">Serine/threonine-protein kinase</keyword>
<dbReference type="Gene3D" id="1.10.510.10">
    <property type="entry name" value="Transferase(Phosphotransferase) domain 1"/>
    <property type="match status" value="1"/>
</dbReference>
<dbReference type="PROSITE" id="PS50011">
    <property type="entry name" value="PROTEIN_KINASE_DOM"/>
    <property type="match status" value="1"/>
</dbReference>
<dbReference type="EnsemblMetazoa" id="PPA47023.1">
    <property type="protein sequence ID" value="PPA47023.1"/>
    <property type="gene ID" value="WBGene00304876"/>
</dbReference>
<dbReference type="GO" id="GO:0005737">
    <property type="term" value="C:cytoplasm"/>
    <property type="evidence" value="ECO:0000318"/>
    <property type="project" value="GO_Central"/>
</dbReference>
<evidence type="ECO:0000256" key="11">
    <source>
        <dbReference type="ARBA" id="ARBA00025890"/>
    </source>
</evidence>
<name>A0A8R1V579_PRIPA</name>
<keyword evidence="12" id="KW-0472">Membrane</keyword>
<evidence type="ECO:0000256" key="12">
    <source>
        <dbReference type="SAM" id="Phobius"/>
    </source>
</evidence>
<dbReference type="GO" id="GO:0007165">
    <property type="term" value="P:signal transduction"/>
    <property type="evidence" value="ECO:0000318"/>
    <property type="project" value="GO_Central"/>
</dbReference>
<dbReference type="FunFam" id="1.10.510.10:FF:000571">
    <property type="entry name" value="Maternal embryonic leucine zipper kinase"/>
    <property type="match status" value="1"/>
</dbReference>
<keyword evidence="5" id="KW-0321">Glycogen metabolism</keyword>
<dbReference type="PANTHER" id="PTHR24347">
    <property type="entry name" value="SERINE/THREONINE-PROTEIN KINASE"/>
    <property type="match status" value="1"/>
</dbReference>
<evidence type="ECO:0000256" key="4">
    <source>
        <dbReference type="ARBA" id="ARBA00022527"/>
    </source>
</evidence>
<keyword evidence="15" id="KW-1185">Reference proteome</keyword>
<dbReference type="GO" id="GO:0004689">
    <property type="term" value="F:phosphorylase kinase activity"/>
    <property type="evidence" value="ECO:0000318"/>
    <property type="project" value="GO_Central"/>
</dbReference>
<dbReference type="InterPro" id="IPR008271">
    <property type="entry name" value="Ser/Thr_kinase_AS"/>
</dbReference>
<dbReference type="Pfam" id="PF00069">
    <property type="entry name" value="Pkinase"/>
    <property type="match status" value="1"/>
</dbReference>
<dbReference type="GO" id="GO:0005524">
    <property type="term" value="F:ATP binding"/>
    <property type="evidence" value="ECO:0007669"/>
    <property type="project" value="UniProtKB-KW"/>
</dbReference>
<dbReference type="Gene3D" id="3.30.200.20">
    <property type="entry name" value="Phosphorylase Kinase, domain 1"/>
    <property type="match status" value="1"/>
</dbReference>
<sequence>MLYDRSTPLSDGHFEEEGFYVDFEAKDILGRGLASTVRKCLEKATGKNFAVKIVDITTDKQSDEEANRLREETESEVALLRELHGHPSIISIYAFYKTPSFLFAVFEMARGELFDELNSSVTVSEKKTRRLMRQLLEGVSFMHSRNIVHRDLKLENILCIDDERIVISDFGFATRLNNGKKLKELCGTPGYLAPETLKCQMFEDAPGYGMEVDNWALGVIMYTLMAGYAPFYHRKQLMMMRMIQEAKYNFEGEQWTNVTADAKNLISGLLVVDPLTRLSANDALNHQWMGVTKAEKEAKKKRDYRQLFRHSIIFVRFLIRLSHYRDLKGVIDRDTIRKRPFRDREIRHETEAAMFAIYGHWVNRGFHYSRDLLFANKPRSKQRKTE</sequence>
<dbReference type="SMART" id="SM00220">
    <property type="entry name" value="S_TKc"/>
    <property type="match status" value="1"/>
</dbReference>
<dbReference type="PROSITE" id="PS00108">
    <property type="entry name" value="PROTEIN_KINASE_ST"/>
    <property type="match status" value="1"/>
</dbReference>
<dbReference type="SUPFAM" id="SSF56112">
    <property type="entry name" value="Protein kinase-like (PK-like)"/>
    <property type="match status" value="1"/>
</dbReference>
<dbReference type="EC" id="2.7.11.19" evidence="3"/>
<dbReference type="InterPro" id="IPR011009">
    <property type="entry name" value="Kinase-like_dom_sf"/>
</dbReference>
<keyword evidence="6" id="KW-0808">Transferase</keyword>
<dbReference type="GO" id="GO:0005964">
    <property type="term" value="C:phosphorylase kinase complex"/>
    <property type="evidence" value="ECO:0000318"/>
    <property type="project" value="GO_Central"/>
</dbReference>
<proteinExistence type="predicted"/>
<keyword evidence="12" id="KW-1133">Transmembrane helix</keyword>
<evidence type="ECO:0000256" key="7">
    <source>
        <dbReference type="ARBA" id="ARBA00022741"/>
    </source>
</evidence>
<organism evidence="14 15">
    <name type="scientific">Pristionchus pacificus</name>
    <name type="common">Parasitic nematode worm</name>
    <dbReference type="NCBI Taxonomy" id="54126"/>
    <lineage>
        <taxon>Eukaryota</taxon>
        <taxon>Metazoa</taxon>
        <taxon>Ecdysozoa</taxon>
        <taxon>Nematoda</taxon>
        <taxon>Chromadorea</taxon>
        <taxon>Rhabditida</taxon>
        <taxon>Rhabditina</taxon>
        <taxon>Diplogasteromorpha</taxon>
        <taxon>Diplogasteroidea</taxon>
        <taxon>Neodiplogasteridae</taxon>
        <taxon>Pristionchus</taxon>
    </lineage>
</organism>
<protein>
    <recommendedName>
        <fullName evidence="3">phosphorylase kinase</fullName>
        <ecNumber evidence="3">2.7.11.19</ecNumber>
    </recommendedName>
</protein>
<evidence type="ECO:0000256" key="5">
    <source>
        <dbReference type="ARBA" id="ARBA00022600"/>
    </source>
</evidence>
<evidence type="ECO:0000256" key="3">
    <source>
        <dbReference type="ARBA" id="ARBA00012432"/>
    </source>
</evidence>
<dbReference type="FunFam" id="3.30.200.20:FF:000138">
    <property type="entry name" value="Phosphorylase b kinase gamma catalytic chain, liver/testis"/>
    <property type="match status" value="1"/>
</dbReference>
<evidence type="ECO:0000256" key="9">
    <source>
        <dbReference type="ARBA" id="ARBA00022840"/>
    </source>
</evidence>
<keyword evidence="9" id="KW-0067">ATP-binding</keyword>
<reference evidence="15" key="1">
    <citation type="journal article" date="2008" name="Nat. Genet.">
        <title>The Pristionchus pacificus genome provides a unique perspective on nematode lifestyle and parasitism.</title>
        <authorList>
            <person name="Dieterich C."/>
            <person name="Clifton S.W."/>
            <person name="Schuster L.N."/>
            <person name="Chinwalla A."/>
            <person name="Delehaunty K."/>
            <person name="Dinkelacker I."/>
            <person name="Fulton L."/>
            <person name="Fulton R."/>
            <person name="Godfrey J."/>
            <person name="Minx P."/>
            <person name="Mitreva M."/>
            <person name="Roeseler W."/>
            <person name="Tian H."/>
            <person name="Witte H."/>
            <person name="Yang S.P."/>
            <person name="Wilson R.K."/>
            <person name="Sommer R.J."/>
        </authorList>
    </citation>
    <scope>NUCLEOTIDE SEQUENCE [LARGE SCALE GENOMIC DNA]</scope>
    <source>
        <strain evidence="15">PS312</strain>
    </source>
</reference>
<evidence type="ECO:0000259" key="13">
    <source>
        <dbReference type="PROSITE" id="PS50011"/>
    </source>
</evidence>
<evidence type="ECO:0000313" key="15">
    <source>
        <dbReference type="Proteomes" id="UP000005239"/>
    </source>
</evidence>
<evidence type="ECO:0000256" key="8">
    <source>
        <dbReference type="ARBA" id="ARBA00022777"/>
    </source>
</evidence>
<dbReference type="Proteomes" id="UP000005239">
    <property type="component" value="Unassembled WGS sequence"/>
</dbReference>
<evidence type="ECO:0000256" key="6">
    <source>
        <dbReference type="ARBA" id="ARBA00022679"/>
    </source>
</evidence>
<keyword evidence="12" id="KW-0812">Transmembrane</keyword>
<evidence type="ECO:0000313" key="14">
    <source>
        <dbReference type="EnsemblMetazoa" id="PPA47023.1"/>
    </source>
</evidence>
<dbReference type="InterPro" id="IPR002291">
    <property type="entry name" value="Phosph_kin_gamma"/>
</dbReference>
<accession>A0A8R1V579</accession>
<reference evidence="14" key="2">
    <citation type="submission" date="2022-06" db="UniProtKB">
        <authorList>
            <consortium name="EnsemblMetazoa"/>
        </authorList>
    </citation>
    <scope>IDENTIFICATION</scope>
    <source>
        <strain evidence="14">PS312</strain>
    </source>
</reference>
<comment type="subunit">
    <text evidence="11">Hexadecamer of 4 heterotetramers, each composed of alpha, beta, gamma, and delta subunits. Alpha (PHKA1 or PHKA2) and beta (PHKB) are regulatory subunits, gamma (PHKG1 or PHKG2) is the catalytic subunit, and delta is calmodulin.</text>
</comment>
<evidence type="ECO:0000256" key="10">
    <source>
        <dbReference type="ARBA" id="ARBA00023277"/>
    </source>
</evidence>
<keyword evidence="8" id="KW-0418">Kinase</keyword>
<evidence type="ECO:0000256" key="1">
    <source>
        <dbReference type="ARBA" id="ARBA00001674"/>
    </source>
</evidence>
<comment type="cofactor">
    <cofactor evidence="2">
        <name>Mg(2+)</name>
        <dbReference type="ChEBI" id="CHEBI:18420"/>
    </cofactor>
</comment>
<keyword evidence="10" id="KW-0119">Carbohydrate metabolism</keyword>
<comment type="catalytic activity">
    <reaction evidence="1">
        <text>2 ATP + phosphorylase b = 2 ADP + phosphorylase a.</text>
        <dbReference type="EC" id="2.7.11.19"/>
    </reaction>
</comment>
<dbReference type="AlphaFoldDB" id="A0A8R1V579"/>
<dbReference type="PRINTS" id="PR01049">
    <property type="entry name" value="PHOSPHBKNASE"/>
</dbReference>
<feature type="transmembrane region" description="Helical" evidence="12">
    <location>
        <begin position="215"/>
        <end position="232"/>
    </location>
</feature>
<dbReference type="GO" id="GO:0005977">
    <property type="term" value="P:glycogen metabolic process"/>
    <property type="evidence" value="ECO:0000318"/>
    <property type="project" value="GO_Central"/>
</dbReference>
<keyword evidence="7" id="KW-0547">Nucleotide-binding</keyword>
<dbReference type="GO" id="GO:0005516">
    <property type="term" value="F:calmodulin binding"/>
    <property type="evidence" value="ECO:0007669"/>
    <property type="project" value="InterPro"/>
</dbReference>
<gene>
    <name evidence="14" type="primary">WBGene00304876</name>
</gene>
<dbReference type="InterPro" id="IPR000719">
    <property type="entry name" value="Prot_kinase_dom"/>
</dbReference>